<accession>A0A1R2AR50</accession>
<dbReference type="EMBL" id="MPUH01001585">
    <property type="protein sequence ID" value="OMJ67001.1"/>
    <property type="molecule type" value="Genomic_DNA"/>
</dbReference>
<feature type="region of interest" description="Disordered" evidence="1">
    <location>
        <begin position="1"/>
        <end position="107"/>
    </location>
</feature>
<keyword evidence="3" id="KW-1185">Reference proteome</keyword>
<evidence type="ECO:0000313" key="2">
    <source>
        <dbReference type="EMBL" id="OMJ67001.1"/>
    </source>
</evidence>
<feature type="compositionally biased region" description="Basic and acidic residues" evidence="1">
    <location>
        <begin position="1"/>
        <end position="13"/>
    </location>
</feature>
<gene>
    <name evidence="2" type="ORF">SteCoe_35959</name>
</gene>
<dbReference type="Proteomes" id="UP000187209">
    <property type="component" value="Unassembled WGS sequence"/>
</dbReference>
<organism evidence="2 3">
    <name type="scientific">Stentor coeruleus</name>
    <dbReference type="NCBI Taxonomy" id="5963"/>
    <lineage>
        <taxon>Eukaryota</taxon>
        <taxon>Sar</taxon>
        <taxon>Alveolata</taxon>
        <taxon>Ciliophora</taxon>
        <taxon>Postciliodesmatophora</taxon>
        <taxon>Heterotrichea</taxon>
        <taxon>Heterotrichida</taxon>
        <taxon>Stentoridae</taxon>
        <taxon>Stentor</taxon>
    </lineage>
</organism>
<sequence length="161" mass="19010">MNPNHYREQRDYNNRQSGNEYPYKRPRISSRSTSPRPYYQTDQRFKRPYDSDNRSPRPYENRSQPSYNRPYEPSYNNGNSGGDQRFNRENSSPRFPRNNEFRGNGGTKKIRAEFPECILYEYGFLASPQRGQRSTAVYKLMDPNLGKNEVDEVLATITTTK</sequence>
<proteinExistence type="predicted"/>
<reference evidence="2 3" key="1">
    <citation type="submission" date="2016-11" db="EMBL/GenBank/DDBJ databases">
        <title>The macronuclear genome of Stentor coeruleus: a giant cell with tiny introns.</title>
        <authorList>
            <person name="Slabodnick M."/>
            <person name="Ruby J.G."/>
            <person name="Reiff S.B."/>
            <person name="Swart E.C."/>
            <person name="Gosai S."/>
            <person name="Prabakaran S."/>
            <person name="Witkowska E."/>
            <person name="Larue G.E."/>
            <person name="Fisher S."/>
            <person name="Freeman R.M."/>
            <person name="Gunawardena J."/>
            <person name="Chu W."/>
            <person name="Stover N.A."/>
            <person name="Gregory B.D."/>
            <person name="Nowacki M."/>
            <person name="Derisi J."/>
            <person name="Roy S.W."/>
            <person name="Marshall W.F."/>
            <person name="Sood P."/>
        </authorList>
    </citation>
    <scope>NUCLEOTIDE SEQUENCE [LARGE SCALE GENOMIC DNA]</scope>
    <source>
        <strain evidence="2">WM001</strain>
    </source>
</reference>
<feature type="compositionally biased region" description="Basic and acidic residues" evidence="1">
    <location>
        <begin position="43"/>
        <end position="60"/>
    </location>
</feature>
<dbReference type="AlphaFoldDB" id="A0A1R2AR50"/>
<comment type="caution">
    <text evidence="2">The sequence shown here is derived from an EMBL/GenBank/DDBJ whole genome shotgun (WGS) entry which is preliminary data.</text>
</comment>
<protein>
    <submittedName>
        <fullName evidence="2">Uncharacterized protein</fullName>
    </submittedName>
</protein>
<evidence type="ECO:0000256" key="1">
    <source>
        <dbReference type="SAM" id="MobiDB-lite"/>
    </source>
</evidence>
<name>A0A1R2AR50_9CILI</name>
<evidence type="ECO:0000313" key="3">
    <source>
        <dbReference type="Proteomes" id="UP000187209"/>
    </source>
</evidence>